<comment type="caution">
    <text evidence="1">The sequence shown here is derived from an EMBL/GenBank/DDBJ whole genome shotgun (WGS) entry which is preliminary data.</text>
</comment>
<dbReference type="AlphaFoldDB" id="X1UK40"/>
<feature type="non-terminal residue" evidence="1">
    <location>
        <position position="1"/>
    </location>
</feature>
<feature type="non-terminal residue" evidence="1">
    <location>
        <position position="267"/>
    </location>
</feature>
<reference evidence="1" key="1">
    <citation type="journal article" date="2014" name="Front. Microbiol.">
        <title>High frequency of phylogenetically diverse reductive dehalogenase-homologous genes in deep subseafloor sedimentary metagenomes.</title>
        <authorList>
            <person name="Kawai M."/>
            <person name="Futagami T."/>
            <person name="Toyoda A."/>
            <person name="Takaki Y."/>
            <person name="Nishi S."/>
            <person name="Hori S."/>
            <person name="Arai W."/>
            <person name="Tsubouchi T."/>
            <person name="Morono Y."/>
            <person name="Uchiyama I."/>
            <person name="Ito T."/>
            <person name="Fujiyama A."/>
            <person name="Inagaki F."/>
            <person name="Takami H."/>
        </authorList>
    </citation>
    <scope>NUCLEOTIDE SEQUENCE</scope>
    <source>
        <strain evidence="1">Expedition CK06-06</strain>
    </source>
</reference>
<protein>
    <submittedName>
        <fullName evidence="1">Uncharacterized protein</fullName>
    </submittedName>
</protein>
<name>X1UK40_9ZZZZ</name>
<proteinExistence type="predicted"/>
<organism evidence="1">
    <name type="scientific">marine sediment metagenome</name>
    <dbReference type="NCBI Taxonomy" id="412755"/>
    <lineage>
        <taxon>unclassified sequences</taxon>
        <taxon>metagenomes</taxon>
        <taxon>ecological metagenomes</taxon>
    </lineage>
</organism>
<dbReference type="EMBL" id="BARW01022521">
    <property type="protein sequence ID" value="GAJ00266.1"/>
    <property type="molecule type" value="Genomic_DNA"/>
</dbReference>
<gene>
    <name evidence="1" type="ORF">S12H4_37561</name>
</gene>
<accession>X1UK40</accession>
<sequence>GTPPVPVPPPDPPTTKWCILDIIQTLTSTGYKIVVITNVPCHLYMYWTNQQPLKHDRTRVLRGLTIPAASQYCFVDWNQNEQHEAGDTVYHTFIKEPWPSCETRWFVFRGKIGGEWSNSISCIFDKHRVAPAYGPPETHYFYPDPHPEVTSVDGYLTSRASPRPQDWRFVWGGNVVYAVDTSPDGLVMVYCDKYVDSFFSIEREIQLFDTSSIPAGSLINDAKLRLRGEYKIMAPDWPNAGIVVVISYPNSNIEISDRDWGNFGTLR</sequence>
<evidence type="ECO:0000313" key="1">
    <source>
        <dbReference type="EMBL" id="GAJ00266.1"/>
    </source>
</evidence>